<sequence length="108" mass="12803">MEIELEHLKMLPRILEIIELMKKEMDKGAAKRWLNVKELAEYLGYSRDRIYKIKDEYFIEGVHFHNRTGKILFDRVAIDSWVVGKDTDEAHQSQRQIVDNVLSSIKEV</sequence>
<dbReference type="EMBL" id="CP147920">
    <property type="protein sequence ID" value="XAU14530.1"/>
    <property type="molecule type" value="Genomic_DNA"/>
</dbReference>
<protein>
    <submittedName>
        <fullName evidence="1">Helix-turn-helix domain-containing protein</fullName>
    </submittedName>
</protein>
<reference evidence="1 2" key="1">
    <citation type="submission" date="2024-03" db="EMBL/GenBank/DDBJ databases">
        <title>Sulfurimonas sp. HSL3-1.</title>
        <authorList>
            <person name="Wang S."/>
        </authorList>
    </citation>
    <scope>NUCLEOTIDE SEQUENCE [LARGE SCALE GENOMIC DNA]</scope>
    <source>
        <strain evidence="1 2">HSL3-1</strain>
    </source>
</reference>
<dbReference type="InterPro" id="IPR038146">
    <property type="entry name" value="933W_put_Xis_sf"/>
</dbReference>
<dbReference type="Gene3D" id="1.10.1660.60">
    <property type="entry name" value="Putative excisionased domain DUF1233"/>
    <property type="match status" value="1"/>
</dbReference>
<keyword evidence="2" id="KW-1185">Reference proteome</keyword>
<evidence type="ECO:0000313" key="2">
    <source>
        <dbReference type="Proteomes" id="UP001447842"/>
    </source>
</evidence>
<accession>A0ABZ3H9X4</accession>
<evidence type="ECO:0000313" key="1">
    <source>
        <dbReference type="EMBL" id="XAU14530.1"/>
    </source>
</evidence>
<dbReference type="Proteomes" id="UP001447842">
    <property type="component" value="Chromosome"/>
</dbReference>
<proteinExistence type="predicted"/>
<organism evidence="1 2">
    <name type="scientific">Sulfurimonas diazotrophicus</name>
    <dbReference type="NCBI Taxonomy" id="3131939"/>
    <lineage>
        <taxon>Bacteria</taxon>
        <taxon>Pseudomonadati</taxon>
        <taxon>Campylobacterota</taxon>
        <taxon>Epsilonproteobacteria</taxon>
        <taxon>Campylobacterales</taxon>
        <taxon>Sulfurimonadaceae</taxon>
        <taxon>Sulfurimonas</taxon>
    </lineage>
</organism>
<name>A0ABZ3H9X4_9BACT</name>
<dbReference type="RefSeq" id="WP_345972231.1">
    <property type="nucleotide sequence ID" value="NZ_CP147920.1"/>
</dbReference>
<gene>
    <name evidence="1" type="ORF">WCY31_09775</name>
</gene>